<comment type="caution">
    <text evidence="2">The sequence shown here is derived from an EMBL/GenBank/DDBJ whole genome shotgun (WGS) entry which is preliminary data.</text>
</comment>
<dbReference type="InterPro" id="IPR031314">
    <property type="entry name" value="DNK_dom"/>
</dbReference>
<sequence length="387" mass="45996">MNISLRQIYSRLSLNLSQLVNCSNLGCLQRSSTNFFLPQSNLVTVSNQTFENGFFKTKPFPYKTKSYTKLHVMFPFLDPTDVRINKNSKIITVEGNIGSKKEEFCKSMADAFGLHYMPEPKIEEIFINPYGFDYRTLNQYIHPKLWAIDEKLYYENPHHPAVSWLKIYFYKIRYLQYLDALTHLFNTGEGIVLERSPFTDFVFADAMYKCGFLPKDVYDFYFRLRFDTIHHLKRPQLIIYLDTDVDLCLKRIKERGIEHEVKSKVLSKQYLQEIENSYKNLYLEEANKYSEIAVFKWNNVNSMKDIVNDISKINLDEWDMNEDKFCDWNYYFIEALHENRYDYTNKKSLMLESFNDLGMEDIESLCCEFDDIGHRNEVYESMASAKL</sequence>
<dbReference type="OrthoDB" id="17400at2759"/>
<dbReference type="InterPro" id="IPR050566">
    <property type="entry name" value="Deoxyribonucleoside_kinase"/>
</dbReference>
<name>A0A131ZVS6_SARSC</name>
<dbReference type="InterPro" id="IPR027417">
    <property type="entry name" value="P-loop_NTPase"/>
</dbReference>
<dbReference type="Proteomes" id="UP000616769">
    <property type="component" value="Unassembled WGS sequence"/>
</dbReference>
<reference evidence="2 3" key="1">
    <citation type="journal article" date="2015" name="Parasit. Vectors">
        <title>Draft genome of the scabies mite.</title>
        <authorList>
            <person name="Rider S.D.Jr."/>
            <person name="Morgan M.S."/>
            <person name="Arlian L.G."/>
        </authorList>
    </citation>
    <scope>NUCLEOTIDE SEQUENCE [LARGE SCALE GENOMIC DNA]</scope>
    <source>
        <strain evidence="2">Arlian Lab</strain>
    </source>
</reference>
<dbReference type="VEuPathDB" id="VectorBase:SSCA006731"/>
<evidence type="ECO:0000259" key="1">
    <source>
        <dbReference type="Pfam" id="PF01712"/>
    </source>
</evidence>
<dbReference type="GO" id="GO:0005739">
    <property type="term" value="C:mitochondrion"/>
    <property type="evidence" value="ECO:0007669"/>
    <property type="project" value="GOC"/>
</dbReference>
<accession>A0A131ZVS6</accession>
<dbReference type="GO" id="GO:0006120">
    <property type="term" value="P:mitochondrial electron transport, NADH to ubiquinone"/>
    <property type="evidence" value="ECO:0007669"/>
    <property type="project" value="TreeGrafter"/>
</dbReference>
<evidence type="ECO:0000313" key="3">
    <source>
        <dbReference type="Proteomes" id="UP000616769"/>
    </source>
</evidence>
<dbReference type="Gene3D" id="3.40.50.300">
    <property type="entry name" value="P-loop containing nucleotide triphosphate hydrolases"/>
    <property type="match status" value="1"/>
</dbReference>
<feature type="domain" description="Deoxynucleoside kinase" evidence="1">
    <location>
        <begin position="91"/>
        <end position="310"/>
    </location>
</feature>
<dbReference type="Pfam" id="PF01712">
    <property type="entry name" value="dNK"/>
    <property type="match status" value="1"/>
</dbReference>
<dbReference type="PANTHER" id="PTHR10513:SF15">
    <property type="entry name" value="NADH DEHYDROGENASE [UBIQUINONE] 1 ALPHA SUBCOMPLEX SUBUNIT 10, MITOCHONDRIAL"/>
    <property type="match status" value="1"/>
</dbReference>
<proteinExistence type="predicted"/>
<protein>
    <submittedName>
        <fullName evidence="2">NADH dehydrogenase [ubiquinone] 1 alpha subcomplex subunit 10, mitochondrial-like protein</fullName>
    </submittedName>
</protein>
<dbReference type="SUPFAM" id="SSF52540">
    <property type="entry name" value="P-loop containing nucleoside triphosphate hydrolases"/>
    <property type="match status" value="1"/>
</dbReference>
<gene>
    <name evidence="2" type="ORF">QR98_0013380</name>
</gene>
<dbReference type="EMBL" id="JXLN01003300">
    <property type="protein sequence ID" value="KPM02912.1"/>
    <property type="molecule type" value="Genomic_DNA"/>
</dbReference>
<evidence type="ECO:0000313" key="2">
    <source>
        <dbReference type="EMBL" id="KPM02912.1"/>
    </source>
</evidence>
<dbReference type="AlphaFoldDB" id="A0A131ZVS6"/>
<organism evidence="2 3">
    <name type="scientific">Sarcoptes scabiei</name>
    <name type="common">Itch mite</name>
    <name type="synonym">Acarus scabiei</name>
    <dbReference type="NCBI Taxonomy" id="52283"/>
    <lineage>
        <taxon>Eukaryota</taxon>
        <taxon>Metazoa</taxon>
        <taxon>Ecdysozoa</taxon>
        <taxon>Arthropoda</taxon>
        <taxon>Chelicerata</taxon>
        <taxon>Arachnida</taxon>
        <taxon>Acari</taxon>
        <taxon>Acariformes</taxon>
        <taxon>Sarcoptiformes</taxon>
        <taxon>Astigmata</taxon>
        <taxon>Psoroptidia</taxon>
        <taxon>Sarcoptoidea</taxon>
        <taxon>Sarcoptidae</taxon>
        <taxon>Sarcoptinae</taxon>
        <taxon>Sarcoptes</taxon>
    </lineage>
</organism>
<dbReference type="PANTHER" id="PTHR10513">
    <property type="entry name" value="DEOXYNUCLEOSIDE KINASE"/>
    <property type="match status" value="1"/>
</dbReference>